<keyword evidence="10" id="KW-1185">Reference proteome</keyword>
<name>A0A0H3AUV1_BRUO2</name>
<dbReference type="GO" id="GO:0016301">
    <property type="term" value="F:kinase activity"/>
    <property type="evidence" value="ECO:0007669"/>
    <property type="project" value="UniProtKB-KW"/>
</dbReference>
<evidence type="ECO:0000256" key="3">
    <source>
        <dbReference type="ARBA" id="ARBA00005349"/>
    </source>
</evidence>
<evidence type="ECO:0000313" key="9">
    <source>
        <dbReference type="EMBL" id="ABQ62553.1"/>
    </source>
</evidence>
<dbReference type="InterPro" id="IPR010971">
    <property type="entry name" value="UbiH/COQ6"/>
</dbReference>
<evidence type="ECO:0000256" key="7">
    <source>
        <dbReference type="ARBA" id="ARBA00023033"/>
    </source>
</evidence>
<dbReference type="AlphaFoldDB" id="A0A0H3AUV1"/>
<dbReference type="GO" id="GO:0016705">
    <property type="term" value="F:oxidoreductase activity, acting on paired donors, with incorporation or reduction of molecular oxygen"/>
    <property type="evidence" value="ECO:0007669"/>
    <property type="project" value="InterPro"/>
</dbReference>
<dbReference type="NCBIfam" id="TIGR01988">
    <property type="entry name" value="Ubi-OHases"/>
    <property type="match status" value="1"/>
</dbReference>
<dbReference type="Proteomes" id="UP000006383">
    <property type="component" value="Chromosome II"/>
</dbReference>
<protein>
    <submittedName>
        <fullName evidence="9">Phosphofructokinase:Flavoprotein monooxygenase:Aromatic-ring hydroxylase</fullName>
    </submittedName>
</protein>
<dbReference type="InterPro" id="IPR036188">
    <property type="entry name" value="FAD/NAD-bd_sf"/>
</dbReference>
<comment type="cofactor">
    <cofactor evidence="1">
        <name>FAD</name>
        <dbReference type="ChEBI" id="CHEBI:57692"/>
    </cofactor>
</comment>
<sequence>MIAIWFKCGGNASGKNRFCCQYQERRLHPKPPWPRMSAMNDVVVNKPLTDIVISGGGPAGMMAALALGVRGYHTVLLGPETDKTDRRTTALMMPAIRFLEQIGVWAAIEPEAAPLQSMRIVDATRRLIRSPAVMFRASEIDEIAFGYNIPNAVLNAKLAEAVAASRNIRRITVPAIEYRPNGDHVTVTLKGGDTLHTRLLVAADGRNSGARDAAGIRTRRWSYPQTAVVLSFSHMIDHENISTEFHTEEGPFTQVPLKGRRSSLVWVVNPARAEKLLSMSDEALAVHIEEMMQSMLGKIMLEVRPQAWPLSGLVPHVFAAKRTILIGEAAHVFPPIGAQGLNLGTRDVETLVKAIESDSVDPGSERVMRAYDRARRPDIFARTGSVDALNRSLLSSMLPAQILRGVGLEMLRSFAPLRAFFMREGLRPGSGFSHLLPRLPRLPGKADAAARQ</sequence>
<comment type="similarity">
    <text evidence="3">Belongs to the UbiH/COQ6 family.</text>
</comment>
<proteinExistence type="inferred from homology"/>
<evidence type="ECO:0000256" key="6">
    <source>
        <dbReference type="ARBA" id="ARBA00023002"/>
    </source>
</evidence>
<dbReference type="GO" id="GO:0006744">
    <property type="term" value="P:ubiquinone biosynthetic process"/>
    <property type="evidence" value="ECO:0007669"/>
    <property type="project" value="UniProtKB-UniPathway"/>
</dbReference>
<keyword evidence="6" id="KW-0560">Oxidoreductase</keyword>
<evidence type="ECO:0000256" key="1">
    <source>
        <dbReference type="ARBA" id="ARBA00001974"/>
    </source>
</evidence>
<keyword evidence="7 9" id="KW-0503">Monooxygenase</keyword>
<dbReference type="InterPro" id="IPR002938">
    <property type="entry name" value="FAD-bd"/>
</dbReference>
<reference evidence="10" key="1">
    <citation type="journal article" date="2009" name="PLoS ONE">
        <title>Genome degradation in Brucella ovis corresponds with narrowing of its host range and tissue tropism.</title>
        <authorList>
            <person name="Tsolis R.M."/>
            <person name="Seshadri R."/>
            <person name="Santos R.L."/>
            <person name="Sangari F.J."/>
            <person name="Lobo J.M."/>
            <person name="de Jong M.F."/>
            <person name="Ren Q."/>
            <person name="Myers G."/>
            <person name="Brinkac L.M."/>
            <person name="Nelson W.C."/>
            <person name="Deboy R.T."/>
            <person name="Angiuoli S."/>
            <person name="Khouri H."/>
            <person name="Dimitrov G."/>
            <person name="Robinson J.R."/>
            <person name="Mulligan S."/>
            <person name="Walker R.L."/>
            <person name="Elzer P.E."/>
            <person name="Hassan K.A."/>
            <person name="Paulsen I.T."/>
        </authorList>
    </citation>
    <scope>NUCLEOTIDE SEQUENCE [LARGE SCALE GENOMIC DNA]</scope>
    <source>
        <strain evidence="10">ATCC 25840 / 63/290 / NCTC 10512</strain>
    </source>
</reference>
<dbReference type="UniPathway" id="UPA00232"/>
<accession>A0A0H3AUV1</accession>
<evidence type="ECO:0000256" key="2">
    <source>
        <dbReference type="ARBA" id="ARBA00004749"/>
    </source>
</evidence>
<keyword evidence="5" id="KW-0274">FAD</keyword>
<evidence type="ECO:0000256" key="4">
    <source>
        <dbReference type="ARBA" id="ARBA00022630"/>
    </source>
</evidence>
<dbReference type="KEGG" id="bov:BOV_A0539"/>
<dbReference type="PANTHER" id="PTHR43876">
    <property type="entry name" value="UBIQUINONE BIOSYNTHESIS MONOOXYGENASE COQ6, MITOCHONDRIAL"/>
    <property type="match status" value="1"/>
</dbReference>
<evidence type="ECO:0000313" key="10">
    <source>
        <dbReference type="Proteomes" id="UP000006383"/>
    </source>
</evidence>
<evidence type="ECO:0000259" key="8">
    <source>
        <dbReference type="Pfam" id="PF01494"/>
    </source>
</evidence>
<dbReference type="NCBIfam" id="NF005691">
    <property type="entry name" value="PRK07494.1"/>
    <property type="match status" value="1"/>
</dbReference>
<dbReference type="Pfam" id="PF01494">
    <property type="entry name" value="FAD_binding_3"/>
    <property type="match status" value="1"/>
</dbReference>
<dbReference type="Gene3D" id="3.50.50.60">
    <property type="entry name" value="FAD/NAD(P)-binding domain"/>
    <property type="match status" value="2"/>
</dbReference>
<dbReference type="InterPro" id="IPR051205">
    <property type="entry name" value="UbiH/COQ6_monooxygenase"/>
</dbReference>
<feature type="domain" description="FAD-binding" evidence="8">
    <location>
        <begin position="49"/>
        <end position="377"/>
    </location>
</feature>
<dbReference type="HOGENOM" id="CLU_009665_8_1_5"/>
<organism evidence="9 10">
    <name type="scientific">Brucella ovis (strain ATCC 25840 / 63/290 / NCTC 10512)</name>
    <dbReference type="NCBI Taxonomy" id="444178"/>
    <lineage>
        <taxon>Bacteria</taxon>
        <taxon>Pseudomonadati</taxon>
        <taxon>Pseudomonadota</taxon>
        <taxon>Alphaproteobacteria</taxon>
        <taxon>Hyphomicrobiales</taxon>
        <taxon>Brucellaceae</taxon>
        <taxon>Brucella/Ochrobactrum group</taxon>
        <taxon>Brucella</taxon>
    </lineage>
</organism>
<gene>
    <name evidence="9" type="ordered locus">BOV_A0539</name>
</gene>
<keyword evidence="4" id="KW-0285">Flavoprotein</keyword>
<dbReference type="EMBL" id="CP000709">
    <property type="protein sequence ID" value="ABQ62553.1"/>
    <property type="molecule type" value="Genomic_DNA"/>
</dbReference>
<dbReference type="PRINTS" id="PR00420">
    <property type="entry name" value="RNGMNOXGNASE"/>
</dbReference>
<dbReference type="GO" id="GO:0004497">
    <property type="term" value="F:monooxygenase activity"/>
    <property type="evidence" value="ECO:0007669"/>
    <property type="project" value="UniProtKB-KW"/>
</dbReference>
<comment type="pathway">
    <text evidence="2">Cofactor biosynthesis; ubiquinone biosynthesis.</text>
</comment>
<evidence type="ECO:0000256" key="5">
    <source>
        <dbReference type="ARBA" id="ARBA00022827"/>
    </source>
</evidence>
<dbReference type="PANTHER" id="PTHR43876:SF7">
    <property type="entry name" value="UBIQUINONE BIOSYNTHESIS MONOOXYGENASE COQ6, MITOCHONDRIAL"/>
    <property type="match status" value="1"/>
</dbReference>
<dbReference type="SUPFAM" id="SSF51905">
    <property type="entry name" value="FAD/NAD(P)-binding domain"/>
    <property type="match status" value="1"/>
</dbReference>
<dbReference type="GO" id="GO:0071949">
    <property type="term" value="F:FAD binding"/>
    <property type="evidence" value="ECO:0007669"/>
    <property type="project" value="InterPro"/>
</dbReference>